<evidence type="ECO:0000256" key="6">
    <source>
        <dbReference type="SAM" id="MobiDB-lite"/>
    </source>
</evidence>
<sequence>MDSDAVITENGYEGFHLNGPNGDILLGGDDEGILNVADKISDLSVLSGNLEIVKLDDHGVDCKSSHGSRSRISQKEEEADKVDSKTSKLVKSGGNKRNEKSIHAGITTTTASKRGKGEKNPEAIVARSRSDHPANSKSFNGRHPPSHISKNGGKPTIASSEALGEQMKLKPPMKGSPSKEEGGAQPTESPPEVDAKQCRAAALPNYGFSFKCHERAEKRREFYSKLEEKIHAKEIEKNNQQAKSKETQEAELKLLRKSLAFKATPLPNFYQEPPPPKAELKKIPTTRARSPKLGRRKTMDGTNSEGSGDHNHQTGRLSTHAVIREDPAKVPFVANPKKQIRKSLPKLPSEKTSLPGSLAKSTKPSKTVDKEQKMTTDAGAEEKSALASLIQGQEQVGIIEPSQIQSDENGVQAVAVKH</sequence>
<dbReference type="GO" id="GO:0008017">
    <property type="term" value="F:microtubule binding"/>
    <property type="evidence" value="ECO:0007669"/>
    <property type="project" value="InterPro"/>
</dbReference>
<evidence type="ECO:0000256" key="1">
    <source>
        <dbReference type="ARBA" id="ARBA00004245"/>
    </source>
</evidence>
<comment type="similarity">
    <text evidence="2">Belongs to the TPX2 family.</text>
</comment>
<evidence type="ECO:0000256" key="5">
    <source>
        <dbReference type="ARBA" id="ARBA00023212"/>
    </source>
</evidence>
<keyword evidence="4" id="KW-0493">Microtubule</keyword>
<evidence type="ECO:0000313" key="8">
    <source>
        <dbReference type="EMBL" id="KAK4783350.1"/>
    </source>
</evidence>
<proteinExistence type="inferred from homology"/>
<organism evidence="8 9">
    <name type="scientific">Trapa natans</name>
    <name type="common">Water chestnut</name>
    <dbReference type="NCBI Taxonomy" id="22666"/>
    <lineage>
        <taxon>Eukaryota</taxon>
        <taxon>Viridiplantae</taxon>
        <taxon>Streptophyta</taxon>
        <taxon>Embryophyta</taxon>
        <taxon>Tracheophyta</taxon>
        <taxon>Spermatophyta</taxon>
        <taxon>Magnoliopsida</taxon>
        <taxon>eudicotyledons</taxon>
        <taxon>Gunneridae</taxon>
        <taxon>Pentapetalae</taxon>
        <taxon>rosids</taxon>
        <taxon>malvids</taxon>
        <taxon>Myrtales</taxon>
        <taxon>Lythraceae</taxon>
        <taxon>Trapa</taxon>
    </lineage>
</organism>
<evidence type="ECO:0000313" key="9">
    <source>
        <dbReference type="Proteomes" id="UP001346149"/>
    </source>
</evidence>
<dbReference type="InterPro" id="IPR044833">
    <property type="entry name" value="WDL5/6"/>
</dbReference>
<feature type="compositionally biased region" description="Basic and acidic residues" evidence="6">
    <location>
        <begin position="73"/>
        <end position="86"/>
    </location>
</feature>
<dbReference type="PANTHER" id="PTHR31358">
    <property type="entry name" value="PROTEIN WVD2-LIKE 4"/>
    <property type="match status" value="1"/>
</dbReference>
<dbReference type="PANTHER" id="PTHR31358:SF29">
    <property type="entry name" value="PROTEIN WVD2-LIKE 5-RELATED"/>
    <property type="match status" value="1"/>
</dbReference>
<feature type="region of interest" description="Disordered" evidence="6">
    <location>
        <begin position="265"/>
        <end position="384"/>
    </location>
</feature>
<evidence type="ECO:0000259" key="7">
    <source>
        <dbReference type="Pfam" id="PF06886"/>
    </source>
</evidence>
<feature type="compositionally biased region" description="Basic and acidic residues" evidence="6">
    <location>
        <begin position="366"/>
        <end position="384"/>
    </location>
</feature>
<reference evidence="8 9" key="1">
    <citation type="journal article" date="2023" name="Hortic Res">
        <title>Pangenome of water caltrop reveals structural variations and asymmetric subgenome divergence after allopolyploidization.</title>
        <authorList>
            <person name="Zhang X."/>
            <person name="Chen Y."/>
            <person name="Wang L."/>
            <person name="Yuan Y."/>
            <person name="Fang M."/>
            <person name="Shi L."/>
            <person name="Lu R."/>
            <person name="Comes H.P."/>
            <person name="Ma Y."/>
            <person name="Chen Y."/>
            <person name="Huang G."/>
            <person name="Zhou Y."/>
            <person name="Zheng Z."/>
            <person name="Qiu Y."/>
        </authorList>
    </citation>
    <scope>NUCLEOTIDE SEQUENCE [LARGE SCALE GENOMIC DNA]</scope>
    <source>
        <strain evidence="8">F231</strain>
    </source>
</reference>
<dbReference type="GO" id="GO:0005874">
    <property type="term" value="C:microtubule"/>
    <property type="evidence" value="ECO:0007669"/>
    <property type="project" value="UniProtKB-KW"/>
</dbReference>
<protein>
    <recommendedName>
        <fullName evidence="7">TPX2 C-terminal domain-containing protein</fullName>
    </recommendedName>
</protein>
<accession>A0AAN7R0J4</accession>
<keyword evidence="3" id="KW-0963">Cytoplasm</keyword>
<dbReference type="AlphaFoldDB" id="A0AAN7R0J4"/>
<feature type="region of interest" description="Disordered" evidence="6">
    <location>
        <begin position="59"/>
        <end position="196"/>
    </location>
</feature>
<name>A0AAN7R0J4_TRANT</name>
<keyword evidence="5" id="KW-0206">Cytoskeleton</keyword>
<comment type="caution">
    <text evidence="8">The sequence shown here is derived from an EMBL/GenBank/DDBJ whole genome shotgun (WGS) entry which is preliminary data.</text>
</comment>
<dbReference type="Pfam" id="PF06886">
    <property type="entry name" value="TPX2"/>
    <property type="match status" value="1"/>
</dbReference>
<dbReference type="EMBL" id="JAXQNO010000015">
    <property type="protein sequence ID" value="KAK4783350.1"/>
    <property type="molecule type" value="Genomic_DNA"/>
</dbReference>
<feature type="domain" description="TPX2 C-terminal" evidence="7">
    <location>
        <begin position="208"/>
        <end position="283"/>
    </location>
</feature>
<evidence type="ECO:0000256" key="3">
    <source>
        <dbReference type="ARBA" id="ARBA00022490"/>
    </source>
</evidence>
<evidence type="ECO:0000256" key="4">
    <source>
        <dbReference type="ARBA" id="ARBA00022701"/>
    </source>
</evidence>
<keyword evidence="9" id="KW-1185">Reference proteome</keyword>
<evidence type="ECO:0000256" key="2">
    <source>
        <dbReference type="ARBA" id="ARBA00005885"/>
    </source>
</evidence>
<dbReference type="Proteomes" id="UP001346149">
    <property type="component" value="Unassembled WGS sequence"/>
</dbReference>
<dbReference type="InterPro" id="IPR027329">
    <property type="entry name" value="TPX2_C"/>
</dbReference>
<feature type="compositionally biased region" description="Polar residues" evidence="6">
    <location>
        <begin position="350"/>
        <end position="365"/>
    </location>
</feature>
<gene>
    <name evidence="8" type="ORF">SAY86_007724</name>
</gene>
<comment type="subcellular location">
    <subcellularLocation>
        <location evidence="1">Cytoplasm</location>
        <location evidence="1">Cytoskeleton</location>
    </subcellularLocation>
</comment>